<evidence type="ECO:0000313" key="7">
    <source>
        <dbReference type="EMBL" id="SJM95537.1"/>
    </source>
</evidence>
<keyword evidence="3 6" id="KW-0812">Transmembrane</keyword>
<keyword evidence="8" id="KW-1185">Reference proteome</keyword>
<protein>
    <recommendedName>
        <fullName evidence="6">Probable membrane transporter protein</fullName>
    </recommendedName>
</protein>
<dbReference type="AlphaFoldDB" id="A0A1R4HH43"/>
<dbReference type="RefSeq" id="WP_087144838.1">
    <property type="nucleotide sequence ID" value="NZ_FUKI01000150.1"/>
</dbReference>
<keyword evidence="5 6" id="KW-0472">Membrane</keyword>
<dbReference type="InterPro" id="IPR002781">
    <property type="entry name" value="TM_pro_TauE-like"/>
</dbReference>
<dbReference type="PANTHER" id="PTHR43483:SF3">
    <property type="entry name" value="MEMBRANE TRANSPORTER PROTEIN HI_0806-RELATED"/>
    <property type="match status" value="1"/>
</dbReference>
<gene>
    <name evidence="7" type="ORF">CRENPOLYSF1_710003</name>
</gene>
<dbReference type="Proteomes" id="UP000195667">
    <property type="component" value="Unassembled WGS sequence"/>
</dbReference>
<feature type="transmembrane region" description="Helical" evidence="6">
    <location>
        <begin position="211"/>
        <end position="233"/>
    </location>
</feature>
<dbReference type="EMBL" id="FUKI01000150">
    <property type="protein sequence ID" value="SJM95537.1"/>
    <property type="molecule type" value="Genomic_DNA"/>
</dbReference>
<feature type="transmembrane region" description="Helical" evidence="6">
    <location>
        <begin position="245"/>
        <end position="264"/>
    </location>
</feature>
<evidence type="ECO:0000256" key="6">
    <source>
        <dbReference type="RuleBase" id="RU363041"/>
    </source>
</evidence>
<reference evidence="8" key="1">
    <citation type="submission" date="2017-02" db="EMBL/GenBank/DDBJ databases">
        <authorList>
            <person name="Daims H."/>
        </authorList>
    </citation>
    <scope>NUCLEOTIDE SEQUENCE [LARGE SCALE GENOMIC DNA]</scope>
</reference>
<feature type="transmembrane region" description="Helical" evidence="6">
    <location>
        <begin position="82"/>
        <end position="100"/>
    </location>
</feature>
<feature type="transmembrane region" description="Helical" evidence="6">
    <location>
        <begin position="177"/>
        <end position="199"/>
    </location>
</feature>
<accession>A0A1R4HH43</accession>
<dbReference type="OrthoDB" id="457670at2"/>
<feature type="transmembrane region" description="Helical" evidence="6">
    <location>
        <begin position="47"/>
        <end position="70"/>
    </location>
</feature>
<evidence type="ECO:0000313" key="8">
    <source>
        <dbReference type="Proteomes" id="UP000195667"/>
    </source>
</evidence>
<name>A0A1R4HH43_9GAMM</name>
<dbReference type="Pfam" id="PF01925">
    <property type="entry name" value="TauE"/>
    <property type="match status" value="1"/>
</dbReference>
<evidence type="ECO:0000256" key="2">
    <source>
        <dbReference type="ARBA" id="ARBA00009142"/>
    </source>
</evidence>
<keyword evidence="6" id="KW-1003">Cell membrane</keyword>
<dbReference type="PANTHER" id="PTHR43483">
    <property type="entry name" value="MEMBRANE TRANSPORTER PROTEIN HI_0806-RELATED"/>
    <property type="match status" value="1"/>
</dbReference>
<keyword evidence="4 6" id="KW-1133">Transmembrane helix</keyword>
<evidence type="ECO:0000256" key="4">
    <source>
        <dbReference type="ARBA" id="ARBA00022989"/>
    </source>
</evidence>
<feature type="transmembrane region" description="Helical" evidence="6">
    <location>
        <begin position="145"/>
        <end position="170"/>
    </location>
</feature>
<organism evidence="7 8">
    <name type="scientific">Crenothrix polyspora</name>
    <dbReference type="NCBI Taxonomy" id="360316"/>
    <lineage>
        <taxon>Bacteria</taxon>
        <taxon>Pseudomonadati</taxon>
        <taxon>Pseudomonadota</taxon>
        <taxon>Gammaproteobacteria</taxon>
        <taxon>Methylococcales</taxon>
        <taxon>Crenotrichaceae</taxon>
        <taxon>Crenothrix</taxon>
    </lineage>
</organism>
<proteinExistence type="inferred from homology"/>
<comment type="subcellular location">
    <subcellularLocation>
        <location evidence="6">Cell membrane</location>
        <topology evidence="6">Multi-pass membrane protein</topology>
    </subcellularLocation>
    <subcellularLocation>
        <location evidence="1">Membrane</location>
        <topology evidence="1">Multi-pass membrane protein</topology>
    </subcellularLocation>
</comment>
<feature type="transmembrane region" description="Helical" evidence="6">
    <location>
        <begin position="6"/>
        <end position="35"/>
    </location>
</feature>
<feature type="transmembrane region" description="Helical" evidence="6">
    <location>
        <begin position="107"/>
        <end position="125"/>
    </location>
</feature>
<comment type="similarity">
    <text evidence="2 6">Belongs to the 4-toluene sulfonate uptake permease (TSUP) (TC 2.A.102) family.</text>
</comment>
<evidence type="ECO:0000256" key="5">
    <source>
        <dbReference type="ARBA" id="ARBA00023136"/>
    </source>
</evidence>
<evidence type="ECO:0000256" key="3">
    <source>
        <dbReference type="ARBA" id="ARBA00022692"/>
    </source>
</evidence>
<dbReference type="GO" id="GO:0005886">
    <property type="term" value="C:plasma membrane"/>
    <property type="evidence" value="ECO:0007669"/>
    <property type="project" value="UniProtKB-SubCell"/>
</dbReference>
<sequence>MIDIFFASVLLGAVSGISAGLFGIGGGLIIVPILVMLFTQHGFAAELVMIMSVATSLATIIATSISSVWAHHRLGAVVWDKVFRLMPGIVVGSVLGALLANQMPKEVLRLVFLVYLVYAAINMALAHKPKPGQVAASKRVDNVAAVFAGSLSAILGIGGGTLIVPFLVHFQLPMRHAVAVASACGLPIAITSTISYVLLGRTVSALPEGSFGYVYCPAFLGIVLASIFTAPIGAKWANKIPSKQLKRYFSILLFVMAVKMLWSYQGMVSSHFTRLLHL</sequence>
<evidence type="ECO:0000256" key="1">
    <source>
        <dbReference type="ARBA" id="ARBA00004141"/>
    </source>
</evidence>